<proteinExistence type="predicted"/>
<protein>
    <submittedName>
        <fullName evidence="1">Uncharacterized protein</fullName>
    </submittedName>
</protein>
<dbReference type="OrthoDB" id="427030at2759"/>
<dbReference type="EMBL" id="MLYV02000755">
    <property type="protein sequence ID" value="PSR78173.1"/>
    <property type="molecule type" value="Genomic_DNA"/>
</dbReference>
<sequence>MSVEPSDTTQLPVTETVEVLKSCHKCGKTGLQRLKSHLHTMHAEKVNVTFADGTRRTVFRESDDPTEGSSFRCPRCQRIYYNTMQLQASIWF</sequence>
<organism evidence="1 2">
    <name type="scientific">Hermanssonia centrifuga</name>
    <dbReference type="NCBI Taxonomy" id="98765"/>
    <lineage>
        <taxon>Eukaryota</taxon>
        <taxon>Fungi</taxon>
        <taxon>Dikarya</taxon>
        <taxon>Basidiomycota</taxon>
        <taxon>Agaricomycotina</taxon>
        <taxon>Agaricomycetes</taxon>
        <taxon>Polyporales</taxon>
        <taxon>Meruliaceae</taxon>
        <taxon>Hermanssonia</taxon>
    </lineage>
</organism>
<dbReference type="Proteomes" id="UP000186601">
    <property type="component" value="Unassembled WGS sequence"/>
</dbReference>
<reference evidence="1 2" key="1">
    <citation type="submission" date="2018-02" db="EMBL/GenBank/DDBJ databases">
        <title>Genome sequence of the basidiomycete white-rot fungus Phlebia centrifuga.</title>
        <authorList>
            <person name="Granchi Z."/>
            <person name="Peng M."/>
            <person name="de Vries R.P."/>
            <person name="Hilden K."/>
            <person name="Makela M.R."/>
            <person name="Grigoriev I."/>
            <person name="Riley R."/>
        </authorList>
    </citation>
    <scope>NUCLEOTIDE SEQUENCE [LARGE SCALE GENOMIC DNA]</scope>
    <source>
        <strain evidence="1 2">FBCC195</strain>
    </source>
</reference>
<evidence type="ECO:0000313" key="2">
    <source>
        <dbReference type="Proteomes" id="UP000186601"/>
    </source>
</evidence>
<accession>A0A2R6NWE6</accession>
<evidence type="ECO:0000313" key="1">
    <source>
        <dbReference type="EMBL" id="PSR78173.1"/>
    </source>
</evidence>
<comment type="caution">
    <text evidence="1">The sequence shown here is derived from an EMBL/GenBank/DDBJ whole genome shotgun (WGS) entry which is preliminary data.</text>
</comment>
<keyword evidence="2" id="KW-1185">Reference proteome</keyword>
<gene>
    <name evidence="1" type="ORF">PHLCEN_2v7505</name>
</gene>
<dbReference type="AlphaFoldDB" id="A0A2R6NWE6"/>
<name>A0A2R6NWE6_9APHY</name>